<evidence type="ECO:0000256" key="1">
    <source>
        <dbReference type="SAM" id="MobiDB-lite"/>
    </source>
</evidence>
<dbReference type="VEuPathDB" id="VectorBase:LLOJ002276"/>
<dbReference type="Proteomes" id="UP000092461">
    <property type="component" value="Unassembled WGS sequence"/>
</dbReference>
<feature type="region of interest" description="Disordered" evidence="1">
    <location>
        <begin position="56"/>
        <end position="77"/>
    </location>
</feature>
<feature type="compositionally biased region" description="Polar residues" evidence="1">
    <location>
        <begin position="65"/>
        <end position="77"/>
    </location>
</feature>
<dbReference type="VEuPathDB" id="VectorBase:LLONM1_007938"/>
<keyword evidence="5" id="KW-1185">Reference proteome</keyword>
<dbReference type="EMBL" id="AJWK01007429">
    <property type="status" value="NOT_ANNOTATED_CDS"/>
    <property type="molecule type" value="Genomic_DNA"/>
</dbReference>
<feature type="signal peptide" evidence="2">
    <location>
        <begin position="1"/>
        <end position="21"/>
    </location>
</feature>
<dbReference type="EMBL" id="GITU01004560">
    <property type="protein sequence ID" value="MBC1173263.1"/>
    <property type="molecule type" value="Transcribed_RNA"/>
</dbReference>
<evidence type="ECO:0000313" key="3">
    <source>
        <dbReference type="EMBL" id="MBC1173263.1"/>
    </source>
</evidence>
<reference evidence="3" key="2">
    <citation type="journal article" date="2020" name="BMC">
        <title>Leishmania infection induces a limited differential gene expression in the sand fly midgut.</title>
        <authorList>
            <person name="Coutinho-Abreu I.V."/>
            <person name="Serafim T.D."/>
            <person name="Meneses C."/>
            <person name="Kamhawi S."/>
            <person name="Oliveira F."/>
            <person name="Valenzuela J.G."/>
        </authorList>
    </citation>
    <scope>NUCLEOTIDE SEQUENCE</scope>
    <source>
        <strain evidence="3">Jacobina</strain>
        <tissue evidence="3">Midgut</tissue>
    </source>
</reference>
<reference evidence="5" key="1">
    <citation type="submission" date="2012-05" db="EMBL/GenBank/DDBJ databases">
        <title>Whole Genome Assembly of Lutzomyia longipalpis.</title>
        <authorList>
            <person name="Richards S."/>
            <person name="Qu C."/>
            <person name="Dillon R."/>
            <person name="Worley K."/>
            <person name="Scherer S."/>
            <person name="Batterton M."/>
            <person name="Taylor A."/>
            <person name="Hawes A."/>
            <person name="Hernandez B."/>
            <person name="Kovar C."/>
            <person name="Mandapat C."/>
            <person name="Pham C."/>
            <person name="Qu C."/>
            <person name="Jing C."/>
            <person name="Bess C."/>
            <person name="Bandaranaike D."/>
            <person name="Ngo D."/>
            <person name="Ongeri F."/>
            <person name="Arias F."/>
            <person name="Lara F."/>
            <person name="Weissenberger G."/>
            <person name="Kamau G."/>
            <person name="Han H."/>
            <person name="Shen H."/>
            <person name="Dinh H."/>
            <person name="Khalil I."/>
            <person name="Jones J."/>
            <person name="Shafer J."/>
            <person name="Jayaseelan J."/>
            <person name="Quiroz J."/>
            <person name="Blankenburg K."/>
            <person name="Nguyen L."/>
            <person name="Jackson L."/>
            <person name="Francisco L."/>
            <person name="Tang L.-Y."/>
            <person name="Pu L.-L."/>
            <person name="Perales L."/>
            <person name="Lorensuhewa L."/>
            <person name="Munidasa M."/>
            <person name="Coyle M."/>
            <person name="Taylor M."/>
            <person name="Puazo M."/>
            <person name="Firestine M."/>
            <person name="Scheel M."/>
            <person name="Javaid M."/>
            <person name="Wang M."/>
            <person name="Li M."/>
            <person name="Tabassum N."/>
            <person name="Saada N."/>
            <person name="Osuji N."/>
            <person name="Aqrawi P."/>
            <person name="Fu Q."/>
            <person name="Thornton R."/>
            <person name="Raj R."/>
            <person name="Goodspeed R."/>
            <person name="Mata R."/>
            <person name="Najjar R."/>
            <person name="Gubbala S."/>
            <person name="Lee S."/>
            <person name="Denson S."/>
            <person name="Patil S."/>
            <person name="Macmil S."/>
            <person name="Qi S."/>
            <person name="Matskevitch T."/>
            <person name="Palculict T."/>
            <person name="Mathew T."/>
            <person name="Vee V."/>
            <person name="Velamala V."/>
            <person name="Korchina V."/>
            <person name="Cai W."/>
            <person name="Liu W."/>
            <person name="Dai W."/>
            <person name="Zou X."/>
            <person name="Zhu Y."/>
            <person name="Zhang Y."/>
            <person name="Wu Y.-Q."/>
            <person name="Xin Y."/>
            <person name="Nazarath L."/>
            <person name="Kovar C."/>
            <person name="Han Y."/>
            <person name="Muzny D."/>
            <person name="Gibbs R."/>
        </authorList>
    </citation>
    <scope>NUCLEOTIDE SEQUENCE [LARGE SCALE GENOMIC DNA]</scope>
    <source>
        <strain evidence="5">Jacobina</strain>
    </source>
</reference>
<feature type="chain" id="PRO_5044555237" evidence="2">
    <location>
        <begin position="22"/>
        <end position="77"/>
    </location>
</feature>
<protein>
    <submittedName>
        <fullName evidence="3">Putative secreted protein</fullName>
    </submittedName>
</protein>
<keyword evidence="2" id="KW-0732">Signal</keyword>
<dbReference type="EnsemblMetazoa" id="LLOJ002276-RA">
    <property type="protein sequence ID" value="LLOJ002276-PA"/>
    <property type="gene ID" value="LLOJ002276"/>
</dbReference>
<proteinExistence type="predicted"/>
<evidence type="ECO:0000313" key="4">
    <source>
        <dbReference type="EnsemblMetazoa" id="LLOJ002276-PA"/>
    </source>
</evidence>
<reference evidence="4" key="3">
    <citation type="submission" date="2020-05" db="UniProtKB">
        <authorList>
            <consortium name="EnsemblMetazoa"/>
        </authorList>
    </citation>
    <scope>IDENTIFICATION</scope>
    <source>
        <strain evidence="4">Jacobina</strain>
    </source>
</reference>
<name>A0A1B0CD56_LUTLO</name>
<sequence length="77" mass="8880">MEVLRITFLILGVVFLQQCRAEYYENDYYSEYECNWPLLEHAVLSATSALRERGPNNARLDGKCSQYSPPNFTSLSP</sequence>
<evidence type="ECO:0000313" key="5">
    <source>
        <dbReference type="Proteomes" id="UP000092461"/>
    </source>
</evidence>
<accession>A0A1B0CD56</accession>
<organism evidence="4 5">
    <name type="scientific">Lutzomyia longipalpis</name>
    <name type="common">Sand fly</name>
    <dbReference type="NCBI Taxonomy" id="7200"/>
    <lineage>
        <taxon>Eukaryota</taxon>
        <taxon>Metazoa</taxon>
        <taxon>Ecdysozoa</taxon>
        <taxon>Arthropoda</taxon>
        <taxon>Hexapoda</taxon>
        <taxon>Insecta</taxon>
        <taxon>Pterygota</taxon>
        <taxon>Neoptera</taxon>
        <taxon>Endopterygota</taxon>
        <taxon>Diptera</taxon>
        <taxon>Nematocera</taxon>
        <taxon>Psychodoidea</taxon>
        <taxon>Psychodidae</taxon>
        <taxon>Lutzomyia</taxon>
        <taxon>Lutzomyia</taxon>
    </lineage>
</organism>
<dbReference type="AlphaFoldDB" id="A0A1B0CD56"/>
<evidence type="ECO:0000256" key="2">
    <source>
        <dbReference type="SAM" id="SignalP"/>
    </source>
</evidence>